<evidence type="ECO:0000313" key="1">
    <source>
        <dbReference type="EMBL" id="VCX36834.1"/>
    </source>
</evidence>
<dbReference type="Proteomes" id="UP000269945">
    <property type="component" value="Unassembled WGS sequence"/>
</dbReference>
<organism evidence="1 2">
    <name type="scientific">Gulo gulo</name>
    <name type="common">Wolverine</name>
    <name type="synonym">Gluton</name>
    <dbReference type="NCBI Taxonomy" id="48420"/>
    <lineage>
        <taxon>Eukaryota</taxon>
        <taxon>Metazoa</taxon>
        <taxon>Chordata</taxon>
        <taxon>Craniata</taxon>
        <taxon>Vertebrata</taxon>
        <taxon>Euteleostomi</taxon>
        <taxon>Mammalia</taxon>
        <taxon>Eutheria</taxon>
        <taxon>Laurasiatheria</taxon>
        <taxon>Carnivora</taxon>
        <taxon>Caniformia</taxon>
        <taxon>Musteloidea</taxon>
        <taxon>Mustelidae</taxon>
        <taxon>Guloninae</taxon>
        <taxon>Gulo</taxon>
    </lineage>
</organism>
<dbReference type="EMBL" id="CYRY02042865">
    <property type="protein sequence ID" value="VCX36834.1"/>
    <property type="molecule type" value="Genomic_DNA"/>
</dbReference>
<protein>
    <submittedName>
        <fullName evidence="1">Uncharacterized protein</fullName>
    </submittedName>
</protein>
<evidence type="ECO:0000313" key="2">
    <source>
        <dbReference type="Proteomes" id="UP000269945"/>
    </source>
</evidence>
<accession>A0A9X9M573</accession>
<name>A0A9X9M573_GULGU</name>
<dbReference type="AlphaFoldDB" id="A0A9X9M573"/>
<proteinExistence type="predicted"/>
<keyword evidence="2" id="KW-1185">Reference proteome</keyword>
<sequence length="93" mass="10343">MQKLKFPREARCLLAAETLRESCHSYMEETGHTPNWTMLNVKSALRTLLGTGQGHSMGVQRPESKTKTTITLQVSTPKNQQSCIHIGCSGRTL</sequence>
<comment type="caution">
    <text evidence="1">The sequence shown here is derived from an EMBL/GenBank/DDBJ whole genome shotgun (WGS) entry which is preliminary data.</text>
</comment>
<reference evidence="1 2" key="1">
    <citation type="submission" date="2018-10" db="EMBL/GenBank/DDBJ databases">
        <authorList>
            <person name="Ekblom R."/>
            <person name="Jareborg N."/>
        </authorList>
    </citation>
    <scope>NUCLEOTIDE SEQUENCE [LARGE SCALE GENOMIC DNA]</scope>
    <source>
        <tissue evidence="1">Muscle</tissue>
    </source>
</reference>
<feature type="non-terminal residue" evidence="1">
    <location>
        <position position="93"/>
    </location>
</feature>
<gene>
    <name evidence="1" type="ORF">BN2614_LOCUS1</name>
</gene>